<protein>
    <submittedName>
        <fullName evidence="2">Uncharacterized protein</fullName>
    </submittedName>
</protein>
<proteinExistence type="predicted"/>
<evidence type="ECO:0000313" key="2">
    <source>
        <dbReference type="EMBL" id="KAF2822651.1"/>
    </source>
</evidence>
<dbReference type="Proteomes" id="UP000799424">
    <property type="component" value="Unassembled WGS sequence"/>
</dbReference>
<dbReference type="AlphaFoldDB" id="A0A6A6ZNI0"/>
<accession>A0A6A6ZNI0</accession>
<evidence type="ECO:0000256" key="1">
    <source>
        <dbReference type="SAM" id="MobiDB-lite"/>
    </source>
</evidence>
<sequence>MSHVFRSIAVEHLQAGTLKLPKLPDSSIFEAPYMIACSCFEGVEHVDIRVVLSATRELTTPSCGPQHCGVTVGFERGSSARQGCLTRVGTWKDAAKMTDCSDSGPIRHASTADELPQMAEGGAEDLILEGGLGCPRTAEEPNSVGGVLAGGGRASGHAGSRSENAD</sequence>
<organism evidence="2 3">
    <name type="scientific">Ophiobolus disseminans</name>
    <dbReference type="NCBI Taxonomy" id="1469910"/>
    <lineage>
        <taxon>Eukaryota</taxon>
        <taxon>Fungi</taxon>
        <taxon>Dikarya</taxon>
        <taxon>Ascomycota</taxon>
        <taxon>Pezizomycotina</taxon>
        <taxon>Dothideomycetes</taxon>
        <taxon>Pleosporomycetidae</taxon>
        <taxon>Pleosporales</taxon>
        <taxon>Pleosporineae</taxon>
        <taxon>Phaeosphaeriaceae</taxon>
        <taxon>Ophiobolus</taxon>
    </lineage>
</organism>
<evidence type="ECO:0000313" key="3">
    <source>
        <dbReference type="Proteomes" id="UP000799424"/>
    </source>
</evidence>
<feature type="region of interest" description="Disordered" evidence="1">
    <location>
        <begin position="132"/>
        <end position="166"/>
    </location>
</feature>
<keyword evidence="3" id="KW-1185">Reference proteome</keyword>
<name>A0A6A6ZNI0_9PLEO</name>
<gene>
    <name evidence="2" type="ORF">CC86DRAFT_385576</name>
</gene>
<dbReference type="EMBL" id="MU006234">
    <property type="protein sequence ID" value="KAF2822651.1"/>
    <property type="molecule type" value="Genomic_DNA"/>
</dbReference>
<reference evidence="2" key="1">
    <citation type="journal article" date="2020" name="Stud. Mycol.">
        <title>101 Dothideomycetes genomes: a test case for predicting lifestyles and emergence of pathogens.</title>
        <authorList>
            <person name="Haridas S."/>
            <person name="Albert R."/>
            <person name="Binder M."/>
            <person name="Bloem J."/>
            <person name="Labutti K."/>
            <person name="Salamov A."/>
            <person name="Andreopoulos B."/>
            <person name="Baker S."/>
            <person name="Barry K."/>
            <person name="Bills G."/>
            <person name="Bluhm B."/>
            <person name="Cannon C."/>
            <person name="Castanera R."/>
            <person name="Culley D."/>
            <person name="Daum C."/>
            <person name="Ezra D."/>
            <person name="Gonzalez J."/>
            <person name="Henrissat B."/>
            <person name="Kuo A."/>
            <person name="Liang C."/>
            <person name="Lipzen A."/>
            <person name="Lutzoni F."/>
            <person name="Magnuson J."/>
            <person name="Mondo S."/>
            <person name="Nolan M."/>
            <person name="Ohm R."/>
            <person name="Pangilinan J."/>
            <person name="Park H.-J."/>
            <person name="Ramirez L."/>
            <person name="Alfaro M."/>
            <person name="Sun H."/>
            <person name="Tritt A."/>
            <person name="Yoshinaga Y."/>
            <person name="Zwiers L.-H."/>
            <person name="Turgeon B."/>
            <person name="Goodwin S."/>
            <person name="Spatafora J."/>
            <person name="Crous P."/>
            <person name="Grigoriev I."/>
        </authorList>
    </citation>
    <scope>NUCLEOTIDE SEQUENCE</scope>
    <source>
        <strain evidence="2">CBS 113818</strain>
    </source>
</reference>
<feature type="compositionally biased region" description="Low complexity" evidence="1">
    <location>
        <begin position="155"/>
        <end position="166"/>
    </location>
</feature>